<dbReference type="PANTHER" id="PTHR35465">
    <property type="entry name" value="CAVEOLIN-1 PROTEIN"/>
    <property type="match status" value="1"/>
</dbReference>
<feature type="transmembrane region" description="Helical" evidence="1">
    <location>
        <begin position="111"/>
        <end position="133"/>
    </location>
</feature>
<dbReference type="Gramene" id="AET5Gv21050300.10">
    <property type="protein sequence ID" value="AET5Gv21050300.10"/>
    <property type="gene ID" value="AET5Gv21050300"/>
</dbReference>
<dbReference type="Proteomes" id="UP000015105">
    <property type="component" value="Chromosome 5D"/>
</dbReference>
<reference evidence="3" key="2">
    <citation type="journal article" date="2017" name="Nat. Plants">
        <title>The Aegilops tauschii genome reveals multiple impacts of transposons.</title>
        <authorList>
            <person name="Zhao G."/>
            <person name="Zou C."/>
            <person name="Li K."/>
            <person name="Wang K."/>
            <person name="Li T."/>
            <person name="Gao L."/>
            <person name="Zhang X."/>
            <person name="Wang H."/>
            <person name="Yang Z."/>
            <person name="Liu X."/>
            <person name="Jiang W."/>
            <person name="Mao L."/>
            <person name="Kong X."/>
            <person name="Jiao Y."/>
            <person name="Jia J."/>
        </authorList>
    </citation>
    <scope>NUCLEOTIDE SEQUENCE [LARGE SCALE GENOMIC DNA]</scope>
    <source>
        <strain evidence="3">cv. AL8/78</strain>
    </source>
</reference>
<dbReference type="AlphaFoldDB" id="A0A453M538"/>
<sequence>MPLRHGRRVYRLAGLRPPAWYEVKISYPASIPSSFSIRLVSDPDAVEDQGSKNRRLLNTEKIIFKAESTKPVYVLVMVEPEGVVAKPNVKERELALFNIVSDELLLGIPHFPWWVGIAAVVCIVLASLAPYFLPLQKLLNYEATKPSNIDAAKVS</sequence>
<organism evidence="2 3">
    <name type="scientific">Aegilops tauschii subsp. strangulata</name>
    <name type="common">Goatgrass</name>
    <dbReference type="NCBI Taxonomy" id="200361"/>
    <lineage>
        <taxon>Eukaryota</taxon>
        <taxon>Viridiplantae</taxon>
        <taxon>Streptophyta</taxon>
        <taxon>Embryophyta</taxon>
        <taxon>Tracheophyta</taxon>
        <taxon>Spermatophyta</taxon>
        <taxon>Magnoliopsida</taxon>
        <taxon>Liliopsida</taxon>
        <taxon>Poales</taxon>
        <taxon>Poaceae</taxon>
        <taxon>BOP clade</taxon>
        <taxon>Pooideae</taxon>
        <taxon>Triticodae</taxon>
        <taxon>Triticeae</taxon>
        <taxon>Triticinae</taxon>
        <taxon>Aegilops</taxon>
    </lineage>
</organism>
<evidence type="ECO:0000313" key="3">
    <source>
        <dbReference type="Proteomes" id="UP000015105"/>
    </source>
</evidence>
<keyword evidence="1" id="KW-0472">Membrane</keyword>
<protein>
    <submittedName>
        <fullName evidence="2">Uncharacterized protein</fullName>
    </submittedName>
</protein>
<keyword evidence="1" id="KW-0812">Transmembrane</keyword>
<keyword evidence="3" id="KW-1185">Reference proteome</keyword>
<dbReference type="PANTHER" id="PTHR35465:SF3">
    <property type="match status" value="1"/>
</dbReference>
<reference evidence="3" key="1">
    <citation type="journal article" date="2014" name="Science">
        <title>Ancient hybridizations among the ancestral genomes of bread wheat.</title>
        <authorList>
            <consortium name="International Wheat Genome Sequencing Consortium,"/>
            <person name="Marcussen T."/>
            <person name="Sandve S.R."/>
            <person name="Heier L."/>
            <person name="Spannagl M."/>
            <person name="Pfeifer M."/>
            <person name="Jakobsen K.S."/>
            <person name="Wulff B.B."/>
            <person name="Steuernagel B."/>
            <person name="Mayer K.F."/>
            <person name="Olsen O.A."/>
        </authorList>
    </citation>
    <scope>NUCLEOTIDE SEQUENCE [LARGE SCALE GENOMIC DNA]</scope>
    <source>
        <strain evidence="3">cv. AL8/78</strain>
    </source>
</reference>
<reference evidence="2" key="4">
    <citation type="submission" date="2019-03" db="UniProtKB">
        <authorList>
            <consortium name="EnsemblPlants"/>
        </authorList>
    </citation>
    <scope>IDENTIFICATION</scope>
</reference>
<keyword evidence="1" id="KW-1133">Transmembrane helix</keyword>
<evidence type="ECO:0000313" key="2">
    <source>
        <dbReference type="EnsemblPlants" id="AET5Gv21050300.10"/>
    </source>
</evidence>
<reference evidence="2" key="5">
    <citation type="journal article" date="2021" name="G3 (Bethesda)">
        <title>Aegilops tauschii genome assembly Aet v5.0 features greater sequence contiguity and improved annotation.</title>
        <authorList>
            <person name="Wang L."/>
            <person name="Zhu T."/>
            <person name="Rodriguez J.C."/>
            <person name="Deal K.R."/>
            <person name="Dubcovsky J."/>
            <person name="McGuire P.E."/>
            <person name="Lux T."/>
            <person name="Spannagl M."/>
            <person name="Mayer K.F.X."/>
            <person name="Baldrich P."/>
            <person name="Meyers B.C."/>
            <person name="Huo N."/>
            <person name="Gu Y.Q."/>
            <person name="Zhou H."/>
            <person name="Devos K.M."/>
            <person name="Bennetzen J.L."/>
            <person name="Unver T."/>
            <person name="Budak H."/>
            <person name="Gulick P.J."/>
            <person name="Galiba G."/>
            <person name="Kalapos B."/>
            <person name="Nelson D.R."/>
            <person name="Li P."/>
            <person name="You F.M."/>
            <person name="Luo M.C."/>
            <person name="Dvorak J."/>
        </authorList>
    </citation>
    <scope>NUCLEOTIDE SEQUENCE [LARGE SCALE GENOMIC DNA]</scope>
    <source>
        <strain evidence="2">cv. AL8/78</strain>
    </source>
</reference>
<accession>A0A453M538</accession>
<evidence type="ECO:0000256" key="1">
    <source>
        <dbReference type="SAM" id="Phobius"/>
    </source>
</evidence>
<dbReference type="EnsemblPlants" id="AET5Gv21050300.10">
    <property type="protein sequence ID" value="AET5Gv21050300.10"/>
    <property type="gene ID" value="AET5Gv21050300"/>
</dbReference>
<name>A0A453M538_AEGTS</name>
<proteinExistence type="predicted"/>
<reference evidence="2" key="3">
    <citation type="journal article" date="2017" name="Nature">
        <title>Genome sequence of the progenitor of the wheat D genome Aegilops tauschii.</title>
        <authorList>
            <person name="Luo M.C."/>
            <person name="Gu Y.Q."/>
            <person name="Puiu D."/>
            <person name="Wang H."/>
            <person name="Twardziok S.O."/>
            <person name="Deal K.R."/>
            <person name="Huo N."/>
            <person name="Zhu T."/>
            <person name="Wang L."/>
            <person name="Wang Y."/>
            <person name="McGuire P.E."/>
            <person name="Liu S."/>
            <person name="Long H."/>
            <person name="Ramasamy R.K."/>
            <person name="Rodriguez J.C."/>
            <person name="Van S.L."/>
            <person name="Yuan L."/>
            <person name="Wang Z."/>
            <person name="Xia Z."/>
            <person name="Xiao L."/>
            <person name="Anderson O.D."/>
            <person name="Ouyang S."/>
            <person name="Liang Y."/>
            <person name="Zimin A.V."/>
            <person name="Pertea G."/>
            <person name="Qi P."/>
            <person name="Bennetzen J.L."/>
            <person name="Dai X."/>
            <person name="Dawson M.W."/>
            <person name="Muller H.G."/>
            <person name="Kugler K."/>
            <person name="Rivarola-Duarte L."/>
            <person name="Spannagl M."/>
            <person name="Mayer K.F.X."/>
            <person name="Lu F.H."/>
            <person name="Bevan M.W."/>
            <person name="Leroy P."/>
            <person name="Li P."/>
            <person name="You F.M."/>
            <person name="Sun Q."/>
            <person name="Liu Z."/>
            <person name="Lyons E."/>
            <person name="Wicker T."/>
            <person name="Salzberg S.L."/>
            <person name="Devos K.M."/>
            <person name="Dvorak J."/>
        </authorList>
    </citation>
    <scope>NUCLEOTIDE SEQUENCE [LARGE SCALE GENOMIC DNA]</scope>
    <source>
        <strain evidence="2">cv. AL8/78</strain>
    </source>
</reference>